<dbReference type="NCBIfam" id="NF005559">
    <property type="entry name" value="PRK07231.1"/>
    <property type="match status" value="1"/>
</dbReference>
<dbReference type="PRINTS" id="PR00080">
    <property type="entry name" value="SDRFAMILY"/>
</dbReference>
<dbReference type="PROSITE" id="PS00061">
    <property type="entry name" value="ADH_SHORT"/>
    <property type="match status" value="1"/>
</dbReference>
<dbReference type="EMBL" id="CP039371">
    <property type="protein sequence ID" value="QCI13107.1"/>
    <property type="molecule type" value="Genomic_DNA"/>
</dbReference>
<proteinExistence type="inferred from homology"/>
<accession>A0A4D6XBE0</accession>
<dbReference type="OrthoDB" id="9803333at2"/>
<feature type="domain" description="Ketoreductase" evidence="3">
    <location>
        <begin position="9"/>
        <end position="199"/>
    </location>
</feature>
<dbReference type="InterPro" id="IPR002347">
    <property type="entry name" value="SDR_fam"/>
</dbReference>
<dbReference type="InterPro" id="IPR020904">
    <property type="entry name" value="Sc_DH/Rdtase_CS"/>
</dbReference>
<dbReference type="FunFam" id="3.40.50.720:FF:000084">
    <property type="entry name" value="Short-chain dehydrogenase reductase"/>
    <property type="match status" value="1"/>
</dbReference>
<reference evidence="5" key="1">
    <citation type="submission" date="2019-04" db="EMBL/GenBank/DDBJ databases">
        <title>Genome sequence of Pseudomonas putida 1290, an auxin catabolizing strain.</title>
        <authorList>
            <person name="Laird T.S."/>
            <person name="Leveau J.H.J."/>
        </authorList>
    </citation>
    <scope>NUCLEOTIDE SEQUENCE [LARGE SCALE GENOMIC DNA]</scope>
    <source>
        <strain evidence="5">1290</strain>
    </source>
</reference>
<evidence type="ECO:0000259" key="3">
    <source>
        <dbReference type="SMART" id="SM00822"/>
    </source>
</evidence>
<dbReference type="GO" id="GO:0047936">
    <property type="term" value="F:glucose 1-dehydrogenase [NAD(P)+] activity"/>
    <property type="evidence" value="ECO:0007669"/>
    <property type="project" value="UniProtKB-EC"/>
</dbReference>
<dbReference type="EC" id="1.1.1.47" evidence="4"/>
<dbReference type="Gene3D" id="3.40.50.720">
    <property type="entry name" value="NAD(P)-binding Rossmann-like Domain"/>
    <property type="match status" value="1"/>
</dbReference>
<dbReference type="PANTHER" id="PTHR43477:SF1">
    <property type="entry name" value="DIHYDROANTICAPSIN 7-DEHYDROGENASE"/>
    <property type="match status" value="1"/>
</dbReference>
<dbReference type="Proteomes" id="UP000298551">
    <property type="component" value="Chromosome"/>
</dbReference>
<keyword evidence="2 4" id="KW-0560">Oxidoreductase</keyword>
<dbReference type="SMART" id="SM00822">
    <property type="entry name" value="PKS_KR"/>
    <property type="match status" value="1"/>
</dbReference>
<sequence length="254" mass="26919">MREDRFQDKNVVVTGGNSGIGLAAAQQFAAEGARVMIIGRNQKTLDEALATLGEGHLAVRADMDNLDEVRRVVDIVKTEMGTVDALFASAGIAILMPFEEITEERWDRLMSINLKCPYFLTQALVPCFGPGSSVVYCSSIGGVKVGPLSSLYGASKAAMRHMTRSLACELADKGIRVNVLSPGPIDTPITGRSEGIDDPQAVQNFRNLITGNVPMKRMGTPDEAAVAAVFLASDEASFITGAEIIVDGGIVGTT</sequence>
<name>A0A4D6XBE0_PSEPU</name>
<dbReference type="InterPro" id="IPR051122">
    <property type="entry name" value="SDR_DHRS6-like"/>
</dbReference>
<organism evidence="4 5">
    <name type="scientific">Pseudomonas putida</name>
    <name type="common">Arthrobacter siderocapsulatus</name>
    <dbReference type="NCBI Taxonomy" id="303"/>
    <lineage>
        <taxon>Bacteria</taxon>
        <taxon>Pseudomonadati</taxon>
        <taxon>Pseudomonadota</taxon>
        <taxon>Gammaproteobacteria</taxon>
        <taxon>Pseudomonadales</taxon>
        <taxon>Pseudomonadaceae</taxon>
        <taxon>Pseudomonas</taxon>
    </lineage>
</organism>
<evidence type="ECO:0000256" key="1">
    <source>
        <dbReference type="ARBA" id="ARBA00006484"/>
    </source>
</evidence>
<evidence type="ECO:0000313" key="5">
    <source>
        <dbReference type="Proteomes" id="UP000298551"/>
    </source>
</evidence>
<dbReference type="InterPro" id="IPR036291">
    <property type="entry name" value="NAD(P)-bd_dom_sf"/>
</dbReference>
<evidence type="ECO:0000313" key="4">
    <source>
        <dbReference type="EMBL" id="QCI13107.1"/>
    </source>
</evidence>
<dbReference type="SUPFAM" id="SSF51735">
    <property type="entry name" value="NAD(P)-binding Rossmann-fold domains"/>
    <property type="match status" value="1"/>
</dbReference>
<dbReference type="AlphaFoldDB" id="A0A4D6XBE0"/>
<dbReference type="InterPro" id="IPR057326">
    <property type="entry name" value="KR_dom"/>
</dbReference>
<dbReference type="PANTHER" id="PTHR43477">
    <property type="entry name" value="DIHYDROANTICAPSIN 7-DEHYDROGENASE"/>
    <property type="match status" value="1"/>
</dbReference>
<dbReference type="CDD" id="cd05233">
    <property type="entry name" value="SDR_c"/>
    <property type="match status" value="1"/>
</dbReference>
<dbReference type="Pfam" id="PF13561">
    <property type="entry name" value="adh_short_C2"/>
    <property type="match status" value="1"/>
</dbReference>
<protein>
    <submittedName>
        <fullName evidence="4">Glucose 1-dehydrogenase</fullName>
        <ecNumber evidence="4">1.1.1.47</ecNumber>
    </submittedName>
</protein>
<comment type="similarity">
    <text evidence="1">Belongs to the short-chain dehydrogenases/reductases (SDR) family.</text>
</comment>
<gene>
    <name evidence="4" type="ORF">E6B08_17775</name>
</gene>
<evidence type="ECO:0000256" key="2">
    <source>
        <dbReference type="ARBA" id="ARBA00023002"/>
    </source>
</evidence>
<dbReference type="PRINTS" id="PR00081">
    <property type="entry name" value="GDHRDH"/>
</dbReference>
<dbReference type="RefSeq" id="WP_136915255.1">
    <property type="nucleotide sequence ID" value="NZ_CP039371.1"/>
</dbReference>